<dbReference type="RefSeq" id="WP_311815112.1">
    <property type="nucleotide sequence ID" value="NZ_JARQAV010000004.1"/>
</dbReference>
<evidence type="ECO:0000313" key="8">
    <source>
        <dbReference type="Proteomes" id="UP001269061"/>
    </source>
</evidence>
<evidence type="ECO:0000313" key="7">
    <source>
        <dbReference type="EMBL" id="MDT2769314.1"/>
    </source>
</evidence>
<feature type="transmembrane region" description="Helical" evidence="6">
    <location>
        <begin position="12"/>
        <end position="35"/>
    </location>
</feature>
<feature type="transmembrane region" description="Helical" evidence="6">
    <location>
        <begin position="303"/>
        <end position="325"/>
    </location>
</feature>
<feature type="transmembrane region" description="Helical" evidence="6">
    <location>
        <begin position="87"/>
        <end position="110"/>
    </location>
</feature>
<proteinExistence type="predicted"/>
<gene>
    <name evidence="7" type="ORF">P7H46_00520</name>
</gene>
<evidence type="ECO:0000256" key="4">
    <source>
        <dbReference type="ARBA" id="ARBA00022989"/>
    </source>
</evidence>
<sequence length="544" mass="60295">MKNYFATKTFRQLLIPTMMTNLVTAVGSFSVAMIVGNLLDERALSAVTLANPAFMIINTIAAIFAVGGVTCLTQAKGRGETKTSNQLFSMAILSLLFLSFVGIIFGLFFLDSLVYLLGTREAAVKTLVTVYLRVILLGLPCFFLNTTLAFFVRTDGNPNLSMAGMLTAIVLEIILDVLFVQHFGVAGAALGLVVAQFVSLGIISSHFLQQKNTLHWHKPEFKLIFQIVQNGVGTSLSFIYQFLLLITFNNLIARFAGNDGIVAFSVVVNLTAIAMSLYEGISQTVQPIISVYYGEKYFQAVRLILKHAFQVGAVLCVLVTVILEWQPDLISRMFHVTSQPALADSILGTQIFAPAIIVMSFNALMSYFYQTTERRLLAGAIVLLRGFLLPVLFGFLLGYQLGLTGIWLAYPCAELATSVFILVATGLIKRKEQLADRTLLPEAPLEYYFAGKSDQLDKPAFLQTLPEEAEFPAIFGQKLAALLVKQPDAQLELRIYHDEDWLAILRTDQSLENQKEVPLITDWQIEQQPILGINRLLVRREVPR</sequence>
<dbReference type="InterPro" id="IPR051327">
    <property type="entry name" value="MATE_MepA_subfamily"/>
</dbReference>
<dbReference type="PANTHER" id="PTHR43823">
    <property type="entry name" value="SPORULATION PROTEIN YKVU"/>
    <property type="match status" value="1"/>
</dbReference>
<feature type="transmembrane region" description="Helical" evidence="6">
    <location>
        <begin position="407"/>
        <end position="428"/>
    </location>
</feature>
<evidence type="ECO:0000256" key="1">
    <source>
        <dbReference type="ARBA" id="ARBA00004651"/>
    </source>
</evidence>
<accession>A0ABU3FH24</accession>
<reference evidence="7 8" key="1">
    <citation type="submission" date="2023-03" db="EMBL/GenBank/DDBJ databases">
        <authorList>
            <person name="Shen W."/>
            <person name="Cai J."/>
        </authorList>
    </citation>
    <scope>NUCLEOTIDE SEQUENCE [LARGE SCALE GENOMIC DNA]</scope>
    <source>
        <strain evidence="7 8">Y59</strain>
    </source>
</reference>
<feature type="transmembrane region" description="Helical" evidence="6">
    <location>
        <begin position="260"/>
        <end position="282"/>
    </location>
</feature>
<evidence type="ECO:0000256" key="5">
    <source>
        <dbReference type="ARBA" id="ARBA00023136"/>
    </source>
</evidence>
<feature type="transmembrane region" description="Helical" evidence="6">
    <location>
        <begin position="345"/>
        <end position="369"/>
    </location>
</feature>
<dbReference type="Pfam" id="PF01554">
    <property type="entry name" value="MatE"/>
    <property type="match status" value="2"/>
</dbReference>
<organism evidence="7 8">
    <name type="scientific">Enterococcus pseudoavium</name>
    <dbReference type="NCBI Taxonomy" id="44007"/>
    <lineage>
        <taxon>Bacteria</taxon>
        <taxon>Bacillati</taxon>
        <taxon>Bacillota</taxon>
        <taxon>Bacilli</taxon>
        <taxon>Lactobacillales</taxon>
        <taxon>Enterococcaceae</taxon>
        <taxon>Enterococcus</taxon>
    </lineage>
</organism>
<feature type="transmembrane region" description="Helical" evidence="6">
    <location>
        <begin position="376"/>
        <end position="401"/>
    </location>
</feature>
<name>A0ABU3FH24_9ENTE</name>
<comment type="caution">
    <text evidence="7">The sequence shown here is derived from an EMBL/GenBank/DDBJ whole genome shotgun (WGS) entry which is preliminary data.</text>
</comment>
<dbReference type="InterPro" id="IPR002528">
    <property type="entry name" value="MATE_fam"/>
</dbReference>
<dbReference type="Proteomes" id="UP001269061">
    <property type="component" value="Unassembled WGS sequence"/>
</dbReference>
<feature type="transmembrane region" description="Helical" evidence="6">
    <location>
        <begin position="159"/>
        <end position="179"/>
    </location>
</feature>
<evidence type="ECO:0000256" key="6">
    <source>
        <dbReference type="SAM" id="Phobius"/>
    </source>
</evidence>
<feature type="transmembrane region" description="Helical" evidence="6">
    <location>
        <begin position="130"/>
        <end position="152"/>
    </location>
</feature>
<protein>
    <submittedName>
        <fullName evidence="7">MATE family efflux transporter</fullName>
    </submittedName>
</protein>
<keyword evidence="2" id="KW-1003">Cell membrane</keyword>
<keyword evidence="4 6" id="KW-1133">Transmembrane helix</keyword>
<dbReference type="PANTHER" id="PTHR43823:SF3">
    <property type="entry name" value="MULTIDRUG EXPORT PROTEIN MEPA"/>
    <property type="match status" value="1"/>
</dbReference>
<feature type="transmembrane region" description="Helical" evidence="6">
    <location>
        <begin position="223"/>
        <end position="248"/>
    </location>
</feature>
<feature type="transmembrane region" description="Helical" evidence="6">
    <location>
        <begin position="55"/>
        <end position="75"/>
    </location>
</feature>
<keyword evidence="3 6" id="KW-0812">Transmembrane</keyword>
<dbReference type="EMBL" id="JARQAZ010000001">
    <property type="protein sequence ID" value="MDT2769314.1"/>
    <property type="molecule type" value="Genomic_DNA"/>
</dbReference>
<keyword evidence="8" id="KW-1185">Reference proteome</keyword>
<evidence type="ECO:0000256" key="3">
    <source>
        <dbReference type="ARBA" id="ARBA00022692"/>
    </source>
</evidence>
<comment type="subcellular location">
    <subcellularLocation>
        <location evidence="1">Cell membrane</location>
        <topology evidence="1">Multi-pass membrane protein</topology>
    </subcellularLocation>
</comment>
<keyword evidence="5 6" id="KW-0472">Membrane</keyword>
<feature type="transmembrane region" description="Helical" evidence="6">
    <location>
        <begin position="185"/>
        <end position="203"/>
    </location>
</feature>
<evidence type="ECO:0000256" key="2">
    <source>
        <dbReference type="ARBA" id="ARBA00022475"/>
    </source>
</evidence>